<feature type="compositionally biased region" description="Polar residues" evidence="1">
    <location>
        <begin position="1"/>
        <end position="11"/>
    </location>
</feature>
<reference evidence="2 3" key="1">
    <citation type="submission" date="2019-12" db="EMBL/GenBank/DDBJ databases">
        <authorList>
            <person name="Floudas D."/>
            <person name="Bentzer J."/>
            <person name="Ahren D."/>
            <person name="Johansson T."/>
            <person name="Persson P."/>
            <person name="Tunlid A."/>
        </authorList>
    </citation>
    <scope>NUCLEOTIDE SEQUENCE [LARGE SCALE GENOMIC DNA]</scope>
    <source>
        <strain evidence="2 3">CBS 102.39</strain>
    </source>
</reference>
<evidence type="ECO:0000256" key="1">
    <source>
        <dbReference type="SAM" id="MobiDB-lite"/>
    </source>
</evidence>
<dbReference type="Proteomes" id="UP000521872">
    <property type="component" value="Unassembled WGS sequence"/>
</dbReference>
<organism evidence="2 3">
    <name type="scientific">Agrocybe pediades</name>
    <dbReference type="NCBI Taxonomy" id="84607"/>
    <lineage>
        <taxon>Eukaryota</taxon>
        <taxon>Fungi</taxon>
        <taxon>Dikarya</taxon>
        <taxon>Basidiomycota</taxon>
        <taxon>Agaricomycotina</taxon>
        <taxon>Agaricomycetes</taxon>
        <taxon>Agaricomycetidae</taxon>
        <taxon>Agaricales</taxon>
        <taxon>Agaricineae</taxon>
        <taxon>Strophariaceae</taxon>
        <taxon>Agrocybe</taxon>
    </lineage>
</organism>
<proteinExistence type="predicted"/>
<feature type="region of interest" description="Disordered" evidence="1">
    <location>
        <begin position="1"/>
        <end position="21"/>
    </location>
</feature>
<sequence length="115" mass="12623">MLTTNYASSHGSVWGSGSRRTGNFEFNLSATRDEVDMTVDGEKDGVEFMTSRRGTRSADKSTTSFSVIDSRQALLGAYPAKAVYHCQIDTVLLEKCSAEGVKRFRACDGMQRDVP</sequence>
<comment type="caution">
    <text evidence="2">The sequence shown here is derived from an EMBL/GenBank/DDBJ whole genome shotgun (WGS) entry which is preliminary data.</text>
</comment>
<protein>
    <submittedName>
        <fullName evidence="2">Uncharacterized protein</fullName>
    </submittedName>
</protein>
<evidence type="ECO:0000313" key="2">
    <source>
        <dbReference type="EMBL" id="KAF4621733.1"/>
    </source>
</evidence>
<dbReference type="AlphaFoldDB" id="A0A8H4VTB4"/>
<accession>A0A8H4VTB4</accession>
<evidence type="ECO:0000313" key="3">
    <source>
        <dbReference type="Proteomes" id="UP000521872"/>
    </source>
</evidence>
<keyword evidence="3" id="KW-1185">Reference proteome</keyword>
<name>A0A8H4VTB4_9AGAR</name>
<dbReference type="EMBL" id="JAACJL010000004">
    <property type="protein sequence ID" value="KAF4621733.1"/>
    <property type="molecule type" value="Genomic_DNA"/>
</dbReference>
<gene>
    <name evidence="2" type="ORF">D9613_012172</name>
</gene>